<dbReference type="InterPro" id="IPR033132">
    <property type="entry name" value="GH_1_N_CS"/>
</dbReference>
<dbReference type="Pfam" id="PF00232">
    <property type="entry name" value="Glyco_hydro_1"/>
    <property type="match status" value="1"/>
</dbReference>
<dbReference type="PANTHER" id="PTHR10353:SF296">
    <property type="entry name" value="6-PHOSPHO-BETA-GLUCOSIDASE"/>
    <property type="match status" value="1"/>
</dbReference>
<dbReference type="PANTHER" id="PTHR10353">
    <property type="entry name" value="GLYCOSYL HYDROLASE"/>
    <property type="match status" value="1"/>
</dbReference>
<dbReference type="PROSITE" id="PS00653">
    <property type="entry name" value="GLYCOSYL_HYDROL_F1_2"/>
    <property type="match status" value="1"/>
</dbReference>
<name>A0ABS3L9H4_9ENTE</name>
<dbReference type="Proteomes" id="UP000664601">
    <property type="component" value="Unassembled WGS sequence"/>
</dbReference>
<comment type="caution">
    <text evidence="2">The sequence shown here is derived from an EMBL/GenBank/DDBJ whole genome shotgun (WGS) entry which is preliminary data.</text>
</comment>
<dbReference type="Gene3D" id="3.20.20.80">
    <property type="entry name" value="Glycosidases"/>
    <property type="match status" value="1"/>
</dbReference>
<proteinExistence type="inferred from homology"/>
<comment type="similarity">
    <text evidence="1">Belongs to the glycosyl hydrolase 1 family.</text>
</comment>
<dbReference type="GO" id="GO:0016787">
    <property type="term" value="F:hydrolase activity"/>
    <property type="evidence" value="ECO:0007669"/>
    <property type="project" value="UniProtKB-KW"/>
</dbReference>
<gene>
    <name evidence="2" type="ORF">JZO70_08845</name>
</gene>
<evidence type="ECO:0000313" key="2">
    <source>
        <dbReference type="EMBL" id="MBO1306265.1"/>
    </source>
</evidence>
<dbReference type="InterPro" id="IPR017853">
    <property type="entry name" value="GH"/>
</dbReference>
<keyword evidence="2" id="KW-0378">Hydrolase</keyword>
<keyword evidence="3" id="KW-1185">Reference proteome</keyword>
<dbReference type="EMBL" id="JAFREM010000013">
    <property type="protein sequence ID" value="MBO1306265.1"/>
    <property type="molecule type" value="Genomic_DNA"/>
</dbReference>
<protein>
    <submittedName>
        <fullName evidence="2">Glycoside hydrolase family 1 protein</fullName>
    </submittedName>
</protein>
<sequence>MSVFPKGFLWGGATAANQVEGAWQVEGKGVSISDICTGGSYKQNKRITPVLEEGTFYPSHDAINHYYRFKEDIALFAEMGFKVYRFSIAWTRIFSTGEELTPNEAGLEFYDQVIDECLKHGIEPLITISHFEMPFALTAKYNGWVERKLIDLYVRYAEVLFKRYKGKVKYWLTFNEINSATMPQGNLQEAGIINKGTIDYMNQVDIPQLRFQALHHQFVASAKAVQLGHAIDENYQIGCMLANFTSYPLTPSPEDVLANQKAMQMSNHFCGDIQVRGAYPSFAQRYFDENNIAIKKIEGDDEILANGTVDYYTFSYYTSFCQTTDPEELAAGNVFGGAPNPYLKANDWGWQIDPSGLRFALNEIYDRYQIPLMVVENGLGAKDVVEADGSINDDYRIDYIKQHIEAMGEAILDGVNLIGYTPWGCIDLVSLSTGEMAKRYGFIYVDRHDDGTGDFSRKRKKSFYWYKKVIETNGEELSM</sequence>
<evidence type="ECO:0000256" key="1">
    <source>
        <dbReference type="RuleBase" id="RU003690"/>
    </source>
</evidence>
<dbReference type="RefSeq" id="WP_207673194.1">
    <property type="nucleotide sequence ID" value="NZ_JAFREM010000013.1"/>
</dbReference>
<dbReference type="SUPFAM" id="SSF51445">
    <property type="entry name" value="(Trans)glycosidases"/>
    <property type="match status" value="1"/>
</dbReference>
<dbReference type="PRINTS" id="PR00131">
    <property type="entry name" value="GLHYDRLASE1"/>
</dbReference>
<organism evidence="2 3">
    <name type="scientific">Candidatus Enterococcus moelleringii</name>
    <dbReference type="NCBI Taxonomy" id="2815325"/>
    <lineage>
        <taxon>Bacteria</taxon>
        <taxon>Bacillati</taxon>
        <taxon>Bacillota</taxon>
        <taxon>Bacilli</taxon>
        <taxon>Lactobacillales</taxon>
        <taxon>Enterococcaceae</taxon>
        <taxon>Enterococcus</taxon>
    </lineage>
</organism>
<reference evidence="2 3" key="1">
    <citation type="submission" date="2021-03" db="EMBL/GenBank/DDBJ databases">
        <title>Enterococcal diversity collection.</title>
        <authorList>
            <person name="Gilmore M.S."/>
            <person name="Schwartzman J."/>
            <person name="Van Tyne D."/>
            <person name="Martin M."/>
            <person name="Earl A.M."/>
            <person name="Manson A.L."/>
            <person name="Straub T."/>
            <person name="Salamzade R."/>
            <person name="Saavedra J."/>
            <person name="Lebreton F."/>
            <person name="Prichula J."/>
            <person name="Schaufler K."/>
            <person name="Gaca A."/>
            <person name="Sgardioli B."/>
            <person name="Wagenaar J."/>
            <person name="Strong T."/>
        </authorList>
    </citation>
    <scope>NUCLEOTIDE SEQUENCE [LARGE SCALE GENOMIC DNA]</scope>
    <source>
        <strain evidence="2 3">669A</strain>
    </source>
</reference>
<dbReference type="InterPro" id="IPR001360">
    <property type="entry name" value="Glyco_hydro_1"/>
</dbReference>
<accession>A0ABS3L9H4</accession>
<evidence type="ECO:0000313" key="3">
    <source>
        <dbReference type="Proteomes" id="UP000664601"/>
    </source>
</evidence>